<reference evidence="2 3" key="1">
    <citation type="journal article" date="2012" name="Genome Biol.">
        <title>Genome and low-iron response of an oceanic diatom adapted to chronic iron limitation.</title>
        <authorList>
            <person name="Lommer M."/>
            <person name="Specht M."/>
            <person name="Roy A.S."/>
            <person name="Kraemer L."/>
            <person name="Andreson R."/>
            <person name="Gutowska M.A."/>
            <person name="Wolf J."/>
            <person name="Bergner S.V."/>
            <person name="Schilhabel M.B."/>
            <person name="Klostermeier U.C."/>
            <person name="Beiko R.G."/>
            <person name="Rosenstiel P."/>
            <person name="Hippler M."/>
            <person name="Laroche J."/>
        </authorList>
    </citation>
    <scope>NUCLEOTIDE SEQUENCE [LARGE SCALE GENOMIC DNA]</scope>
    <source>
        <strain evidence="2 3">CCMP1005</strain>
    </source>
</reference>
<evidence type="ECO:0000313" key="2">
    <source>
        <dbReference type="EMBL" id="EJK55659.1"/>
    </source>
</evidence>
<feature type="compositionally biased region" description="Low complexity" evidence="1">
    <location>
        <begin position="48"/>
        <end position="64"/>
    </location>
</feature>
<feature type="compositionally biased region" description="Polar residues" evidence="1">
    <location>
        <begin position="25"/>
        <end position="36"/>
    </location>
</feature>
<name>K0RTI4_THAOC</name>
<comment type="caution">
    <text evidence="2">The sequence shown here is derived from an EMBL/GenBank/DDBJ whole genome shotgun (WGS) entry which is preliminary data.</text>
</comment>
<feature type="compositionally biased region" description="Basic residues" evidence="1">
    <location>
        <begin position="172"/>
        <end position="185"/>
    </location>
</feature>
<organism evidence="2 3">
    <name type="scientific">Thalassiosira oceanica</name>
    <name type="common">Marine diatom</name>
    <dbReference type="NCBI Taxonomy" id="159749"/>
    <lineage>
        <taxon>Eukaryota</taxon>
        <taxon>Sar</taxon>
        <taxon>Stramenopiles</taxon>
        <taxon>Ochrophyta</taxon>
        <taxon>Bacillariophyta</taxon>
        <taxon>Coscinodiscophyceae</taxon>
        <taxon>Thalassiosirophycidae</taxon>
        <taxon>Thalassiosirales</taxon>
        <taxon>Thalassiosiraceae</taxon>
        <taxon>Thalassiosira</taxon>
    </lineage>
</organism>
<protein>
    <submittedName>
        <fullName evidence="2">Uncharacterized protein</fullName>
    </submittedName>
</protein>
<dbReference type="Proteomes" id="UP000266841">
    <property type="component" value="Unassembled WGS sequence"/>
</dbReference>
<sequence length="684" mass="75042">SRDKGDRRPSSGRSSSRGRNKRTQSFHAGTRSTSVRSRGARSEGGGKAQAAAAAAAVKKSSSSSRHTSGTQPESLSSDEYLRRNRSRDERDDGGGGGGAGARRDEEEEGAPKGRGRREARPERPVRRHRGRVGVHQAHDDDRRVRGREVEVLVGQLELERRGVVLLVRRERRQGRRRGRRGRRRPRHDEVDQVGSRRDGREGQGDERDQGDEGIGDEGHGQDDGGEGCVRPQGEGEEVAERAVHAGVLGAERRHRRISLTPQPRHLPRELVRPPPLRGRVPEQGLDVPPPDEGVEGAEPRPPVVERGVDVVYRGVEPGVPAGHVHAEPGEEAGHQSDVEVGVGRDVEGTAEAVSEEDLIPPLRPDVHGRSVVEPVVIELQEGPEGLMDAGHVQPQVAQGVVRVVHALVVDVILPKEERVQAAPALRQVSGHGLARGPPGAGPVEVQILETRQLRHIEHEPIPVEGPAPEEFVPAEVQLGQPDVFQIAILVYARRHAGGVEINIQGLTIPVTVGSHDTGDDVTLSYGAYRGFRNRERVVAPALPREHHDGALLPLFHRRPFPLQAEQMPREEQHPVPAQAVVRAAAPRLRQRDRVLRLLALPRTHCGVATLRRSTSSRGLERRPRFFGSQFQANSDSSTITHSKLCRRGEDLDVWVYCVSDVIGPRDWRHRYRRGSGRSGAGLQN</sequence>
<feature type="compositionally biased region" description="Basic and acidic residues" evidence="1">
    <location>
        <begin position="136"/>
        <end position="147"/>
    </location>
</feature>
<dbReference type="EMBL" id="AGNL01033507">
    <property type="protein sequence ID" value="EJK55659.1"/>
    <property type="molecule type" value="Genomic_DNA"/>
</dbReference>
<feature type="compositionally biased region" description="Basic and acidic residues" evidence="1">
    <location>
        <begin position="186"/>
        <end position="207"/>
    </location>
</feature>
<evidence type="ECO:0000313" key="3">
    <source>
        <dbReference type="Proteomes" id="UP000266841"/>
    </source>
</evidence>
<dbReference type="AlphaFoldDB" id="K0RTI4"/>
<keyword evidence="3" id="KW-1185">Reference proteome</keyword>
<feature type="non-terminal residue" evidence="2">
    <location>
        <position position="1"/>
    </location>
</feature>
<feature type="region of interest" description="Disordered" evidence="1">
    <location>
        <begin position="1"/>
        <end position="147"/>
    </location>
</feature>
<gene>
    <name evidence="2" type="ORF">THAOC_24585</name>
</gene>
<feature type="region of interest" description="Disordered" evidence="1">
    <location>
        <begin position="172"/>
        <end position="301"/>
    </location>
</feature>
<accession>K0RTI4</accession>
<feature type="compositionally biased region" description="Basic and acidic residues" evidence="1">
    <location>
        <begin position="79"/>
        <end position="93"/>
    </location>
</feature>
<evidence type="ECO:0000256" key="1">
    <source>
        <dbReference type="SAM" id="MobiDB-lite"/>
    </source>
</evidence>
<feature type="compositionally biased region" description="Polar residues" evidence="1">
    <location>
        <begin position="65"/>
        <end position="77"/>
    </location>
</feature>
<proteinExistence type="predicted"/>